<accession>A0AAW8B302</accession>
<dbReference type="PANTHER" id="PTHR30404">
    <property type="entry name" value="N-ACETYLMURAMOYL-L-ALANINE AMIDASE"/>
    <property type="match status" value="1"/>
</dbReference>
<evidence type="ECO:0000256" key="3">
    <source>
        <dbReference type="ARBA" id="ARBA00010860"/>
    </source>
</evidence>
<evidence type="ECO:0000256" key="8">
    <source>
        <dbReference type="ARBA" id="ARBA00023316"/>
    </source>
</evidence>
<evidence type="ECO:0000256" key="5">
    <source>
        <dbReference type="ARBA" id="ARBA00022729"/>
    </source>
</evidence>
<gene>
    <name evidence="11" type="ORF">Q8A57_05265</name>
</gene>
<comment type="subcellular location">
    <subcellularLocation>
        <location evidence="2">Periplasm</location>
    </subcellularLocation>
</comment>
<comment type="caution">
    <text evidence="11">The sequence shown here is derived from an EMBL/GenBank/DDBJ whole genome shotgun (WGS) entry which is preliminary data.</text>
</comment>
<evidence type="ECO:0000256" key="9">
    <source>
        <dbReference type="ARBA" id="ARBA00074581"/>
    </source>
</evidence>
<dbReference type="CDD" id="cd00118">
    <property type="entry name" value="LysM"/>
    <property type="match status" value="1"/>
</dbReference>
<dbReference type="Pfam" id="PF11741">
    <property type="entry name" value="AMIN"/>
    <property type="match status" value="1"/>
</dbReference>
<dbReference type="SUPFAM" id="SSF54106">
    <property type="entry name" value="LysM domain"/>
    <property type="match status" value="1"/>
</dbReference>
<dbReference type="InterPro" id="IPR018392">
    <property type="entry name" value="LysM"/>
</dbReference>
<evidence type="ECO:0000256" key="1">
    <source>
        <dbReference type="ARBA" id="ARBA00001561"/>
    </source>
</evidence>
<keyword evidence="8" id="KW-0961">Cell wall biogenesis/degradation</keyword>
<dbReference type="GO" id="GO:0071555">
    <property type="term" value="P:cell wall organization"/>
    <property type="evidence" value="ECO:0007669"/>
    <property type="project" value="UniProtKB-KW"/>
</dbReference>
<evidence type="ECO:0000259" key="10">
    <source>
        <dbReference type="PROSITE" id="PS51782"/>
    </source>
</evidence>
<reference evidence="11" key="2">
    <citation type="submission" date="2023-08" db="EMBL/GenBank/DDBJ databases">
        <authorList>
            <person name="Luo J."/>
        </authorList>
    </citation>
    <scope>NUCLEOTIDE SEQUENCE</scope>
    <source>
        <strain evidence="11">DSM 25064</strain>
    </source>
</reference>
<dbReference type="InterPro" id="IPR050695">
    <property type="entry name" value="N-acetylmuramoyl_amidase_3"/>
</dbReference>
<keyword evidence="6" id="KW-0574">Periplasm</keyword>
<comment type="catalytic activity">
    <reaction evidence="1">
        <text>Hydrolyzes the link between N-acetylmuramoyl residues and L-amino acid residues in certain cell-wall glycopeptides.</text>
        <dbReference type="EC" id="3.5.1.28"/>
    </reaction>
</comment>
<dbReference type="SUPFAM" id="SSF53187">
    <property type="entry name" value="Zn-dependent exopeptidases"/>
    <property type="match status" value="1"/>
</dbReference>
<dbReference type="PROSITE" id="PS51782">
    <property type="entry name" value="LYSM"/>
    <property type="match status" value="1"/>
</dbReference>
<evidence type="ECO:0000313" key="12">
    <source>
        <dbReference type="Proteomes" id="UP001178354"/>
    </source>
</evidence>
<evidence type="ECO:0000256" key="7">
    <source>
        <dbReference type="ARBA" id="ARBA00022801"/>
    </source>
</evidence>
<proteinExistence type="inferred from homology"/>
<keyword evidence="5" id="KW-0732">Signal</keyword>
<dbReference type="Pfam" id="PF01476">
    <property type="entry name" value="LysM"/>
    <property type="match status" value="1"/>
</dbReference>
<dbReference type="EMBL" id="JAUUUU010000002">
    <property type="protein sequence ID" value="MDP1520375.1"/>
    <property type="molecule type" value="Genomic_DNA"/>
</dbReference>
<dbReference type="FunFam" id="3.40.630.40:FF:000001">
    <property type="entry name" value="N-acetylmuramoyl-L-alanine amidase"/>
    <property type="match status" value="1"/>
</dbReference>
<organism evidence="11 12">
    <name type="scientific">Porticoccus litoralis</name>
    <dbReference type="NCBI Taxonomy" id="434086"/>
    <lineage>
        <taxon>Bacteria</taxon>
        <taxon>Pseudomonadati</taxon>
        <taxon>Pseudomonadota</taxon>
        <taxon>Gammaproteobacteria</taxon>
        <taxon>Cellvibrionales</taxon>
        <taxon>Porticoccaceae</taxon>
        <taxon>Porticoccus</taxon>
    </lineage>
</organism>
<dbReference type="SMART" id="SM00257">
    <property type="entry name" value="LysM"/>
    <property type="match status" value="1"/>
</dbReference>
<comment type="similarity">
    <text evidence="3">Belongs to the N-acetylmuramoyl-L-alanine amidase 3 family.</text>
</comment>
<sequence>MFCEASLAATVDGVRLWRAPDHTRLVFDLSGPVSHKIFPLDNPPRLVMDIAHSSINTSTNGLDLSTTPVTALRTGVKDKTDLRIVLDLKTAVRPRSFALSKNQQYGDRLVVDLYDIGQETVKTVKDVAGESGNRDIIIAIDAGHGGEDPGALGPKGIREKQVVLAISKELQKLLDSTPGFRARLVRTGDYYIPLRKRTEIARNHRADMFISIHADAFTKSSANGASVFALSRRGATSETARYLASRENQADLIGGAGSVSLDDKDHMLASVLLDLSMTATLSSSLEVGAEVLRSIGGVARLHKKHVEQAGFVVLKSPDIPSILVETGFISNPKEARQLSDRSYQQKMARAIFNGVNRYFEKAPPAGTLLAARKTMGGGGVHVIARGDTLSDIAVRYNVSVEDLLRHNGLNSTRIRVGQRLKIPAS</sequence>
<dbReference type="Proteomes" id="UP001178354">
    <property type="component" value="Unassembled WGS sequence"/>
</dbReference>
<dbReference type="InterPro" id="IPR021731">
    <property type="entry name" value="AMIN_dom"/>
</dbReference>
<evidence type="ECO:0000313" key="11">
    <source>
        <dbReference type="EMBL" id="MDP1520375.1"/>
    </source>
</evidence>
<evidence type="ECO:0000256" key="2">
    <source>
        <dbReference type="ARBA" id="ARBA00004418"/>
    </source>
</evidence>
<dbReference type="RefSeq" id="WP_305170158.1">
    <property type="nucleotide sequence ID" value="NZ_JAUUUU010000002.1"/>
</dbReference>
<keyword evidence="12" id="KW-1185">Reference proteome</keyword>
<reference evidence="11" key="1">
    <citation type="journal article" date="2010" name="Int. J. Syst. Evol. Microbiol.">
        <title>Porticoccus litoralis gen. nov., sp. nov., a gammaproteobacterium isolated from the Yellow Sea.</title>
        <authorList>
            <person name="Oh H.M."/>
            <person name="Kim H."/>
            <person name="Kim K.M."/>
            <person name="Min G.S."/>
            <person name="Cho J.C."/>
        </authorList>
    </citation>
    <scope>NUCLEOTIDE SEQUENCE</scope>
    <source>
        <strain evidence="11">DSM 25064</strain>
    </source>
</reference>
<dbReference type="EC" id="3.5.1.28" evidence="4"/>
<dbReference type="AlphaFoldDB" id="A0AAW8B302"/>
<dbReference type="CDD" id="cd02696">
    <property type="entry name" value="MurNAc-LAA"/>
    <property type="match status" value="1"/>
</dbReference>
<dbReference type="InterPro" id="IPR002508">
    <property type="entry name" value="MurNAc-LAA_cat"/>
</dbReference>
<dbReference type="InterPro" id="IPR036779">
    <property type="entry name" value="LysM_dom_sf"/>
</dbReference>
<protein>
    <recommendedName>
        <fullName evidence="9">N-acetylmuramoyl-L-alanine amidase AmiC</fullName>
        <ecNumber evidence="4">3.5.1.28</ecNumber>
    </recommendedName>
</protein>
<dbReference type="GO" id="GO:0009253">
    <property type="term" value="P:peptidoglycan catabolic process"/>
    <property type="evidence" value="ECO:0007669"/>
    <property type="project" value="InterPro"/>
</dbReference>
<feature type="domain" description="LysM" evidence="10">
    <location>
        <begin position="379"/>
        <end position="422"/>
    </location>
</feature>
<dbReference type="Gene3D" id="3.10.350.10">
    <property type="entry name" value="LysM domain"/>
    <property type="match status" value="1"/>
</dbReference>
<keyword evidence="7 11" id="KW-0378">Hydrolase</keyword>
<dbReference type="Gene3D" id="2.60.40.3500">
    <property type="match status" value="1"/>
</dbReference>
<dbReference type="GO" id="GO:0008745">
    <property type="term" value="F:N-acetylmuramoyl-L-alanine amidase activity"/>
    <property type="evidence" value="ECO:0007669"/>
    <property type="project" value="UniProtKB-EC"/>
</dbReference>
<name>A0AAW8B302_9GAMM</name>
<dbReference type="GO" id="GO:0030288">
    <property type="term" value="C:outer membrane-bounded periplasmic space"/>
    <property type="evidence" value="ECO:0007669"/>
    <property type="project" value="TreeGrafter"/>
</dbReference>
<evidence type="ECO:0000256" key="6">
    <source>
        <dbReference type="ARBA" id="ARBA00022764"/>
    </source>
</evidence>
<dbReference type="Gene3D" id="3.40.630.40">
    <property type="entry name" value="Zn-dependent exopeptidases"/>
    <property type="match status" value="1"/>
</dbReference>
<dbReference type="SMART" id="SM00646">
    <property type="entry name" value="Ami_3"/>
    <property type="match status" value="1"/>
</dbReference>
<dbReference type="PANTHER" id="PTHR30404:SF0">
    <property type="entry name" value="N-ACETYLMURAMOYL-L-ALANINE AMIDASE AMIC"/>
    <property type="match status" value="1"/>
</dbReference>
<dbReference type="Pfam" id="PF01520">
    <property type="entry name" value="Amidase_3"/>
    <property type="match status" value="1"/>
</dbReference>
<evidence type="ECO:0000256" key="4">
    <source>
        <dbReference type="ARBA" id="ARBA00011901"/>
    </source>
</evidence>